<dbReference type="SMART" id="SM00855">
    <property type="entry name" value="PGAM"/>
    <property type="match status" value="1"/>
</dbReference>
<dbReference type="GO" id="GO:0005737">
    <property type="term" value="C:cytoplasm"/>
    <property type="evidence" value="ECO:0007669"/>
    <property type="project" value="TreeGrafter"/>
</dbReference>
<evidence type="ECO:0000256" key="2">
    <source>
        <dbReference type="PIRSR" id="PIRSR613078-2"/>
    </source>
</evidence>
<comment type="caution">
    <text evidence="3">The sequence shown here is derived from an EMBL/GenBank/DDBJ whole genome shotgun (WGS) entry which is preliminary data.</text>
</comment>
<gene>
    <name evidence="3" type="ORF">JK634_07775</name>
</gene>
<accession>A0A937FE84</accession>
<keyword evidence="4" id="KW-1185">Reference proteome</keyword>
<dbReference type="InterPro" id="IPR013078">
    <property type="entry name" value="His_Pase_superF_clade-1"/>
</dbReference>
<dbReference type="SUPFAM" id="SSF53254">
    <property type="entry name" value="Phosphoglycerate mutase-like"/>
    <property type="match status" value="1"/>
</dbReference>
<dbReference type="PIRSF" id="PIRSF000709">
    <property type="entry name" value="6PFK_2-Ptase"/>
    <property type="match status" value="1"/>
</dbReference>
<feature type="binding site" evidence="2">
    <location>
        <position position="58"/>
    </location>
    <ligand>
        <name>substrate</name>
    </ligand>
</feature>
<sequence length="200" mass="23935">MRIFIVRHASKEFGDYYNDKLKHQDSPLSDEGVEKAKRLVDYFKYEKVDKIIASEYLRAFQTAKYVAENEGLEIIRDKRLNEIDNGIIESLSDEEIIEKYPDFWNDFFTYAKDVRFPEGETGEEVKKRQDELLEELKKDNKNVLLVSHEGYIRLLMCNLLQLPVYKRHLFKVEMCGIMEFEFDKKLNSWRVIRFNQSLDI</sequence>
<proteinExistence type="predicted"/>
<dbReference type="GO" id="GO:0016791">
    <property type="term" value="F:phosphatase activity"/>
    <property type="evidence" value="ECO:0007669"/>
    <property type="project" value="TreeGrafter"/>
</dbReference>
<name>A0A937FE84_9CLOT</name>
<evidence type="ECO:0000313" key="3">
    <source>
        <dbReference type="EMBL" id="MBL4931699.1"/>
    </source>
</evidence>
<feature type="active site" description="Tele-phosphohistidine intermediate" evidence="1">
    <location>
        <position position="8"/>
    </location>
</feature>
<evidence type="ECO:0000256" key="1">
    <source>
        <dbReference type="PIRSR" id="PIRSR613078-1"/>
    </source>
</evidence>
<feature type="active site" description="Proton donor/acceptor" evidence="1">
    <location>
        <position position="82"/>
    </location>
</feature>
<dbReference type="EMBL" id="JAESWA010000022">
    <property type="protein sequence ID" value="MBL4931699.1"/>
    <property type="molecule type" value="Genomic_DNA"/>
</dbReference>
<protein>
    <submittedName>
        <fullName evidence="3">Histidine phosphatase family protein</fullName>
    </submittedName>
</protein>
<dbReference type="PANTHER" id="PTHR48100">
    <property type="entry name" value="BROAD-SPECIFICITY PHOSPHATASE YOR283W-RELATED"/>
    <property type="match status" value="1"/>
</dbReference>
<dbReference type="Pfam" id="PF00300">
    <property type="entry name" value="His_Phos_1"/>
    <property type="match status" value="1"/>
</dbReference>
<dbReference type="RefSeq" id="WP_202767086.1">
    <property type="nucleotide sequence ID" value="NZ_JAESWA010000022.1"/>
</dbReference>
<dbReference type="Gene3D" id="3.40.50.1240">
    <property type="entry name" value="Phosphoglycerate mutase-like"/>
    <property type="match status" value="1"/>
</dbReference>
<organism evidence="3 4">
    <name type="scientific">Clostridium paridis</name>
    <dbReference type="NCBI Taxonomy" id="2803863"/>
    <lineage>
        <taxon>Bacteria</taxon>
        <taxon>Bacillati</taxon>
        <taxon>Bacillota</taxon>
        <taxon>Clostridia</taxon>
        <taxon>Eubacteriales</taxon>
        <taxon>Clostridiaceae</taxon>
        <taxon>Clostridium</taxon>
    </lineage>
</organism>
<dbReference type="InterPro" id="IPR050275">
    <property type="entry name" value="PGM_Phosphatase"/>
</dbReference>
<reference evidence="3" key="1">
    <citation type="submission" date="2021-01" db="EMBL/GenBank/DDBJ databases">
        <title>Genome public.</title>
        <authorList>
            <person name="Liu C."/>
            <person name="Sun Q."/>
        </authorList>
    </citation>
    <scope>NUCLEOTIDE SEQUENCE</scope>
    <source>
        <strain evidence="3">YIM B02565</strain>
    </source>
</reference>
<evidence type="ECO:0000313" key="4">
    <source>
        <dbReference type="Proteomes" id="UP000623681"/>
    </source>
</evidence>
<dbReference type="CDD" id="cd07067">
    <property type="entry name" value="HP_PGM_like"/>
    <property type="match status" value="1"/>
</dbReference>
<dbReference type="AlphaFoldDB" id="A0A937FE84"/>
<dbReference type="InterPro" id="IPR029033">
    <property type="entry name" value="His_PPase_superfam"/>
</dbReference>
<dbReference type="Proteomes" id="UP000623681">
    <property type="component" value="Unassembled WGS sequence"/>
</dbReference>
<dbReference type="PANTHER" id="PTHR48100:SF1">
    <property type="entry name" value="HISTIDINE PHOSPHATASE FAMILY PROTEIN-RELATED"/>
    <property type="match status" value="1"/>
</dbReference>